<organism evidence="3">
    <name type="scientific">Laccaria bicolor (strain S238N-H82 / ATCC MYA-4686)</name>
    <name type="common">Bicoloured deceiver</name>
    <name type="synonym">Laccaria laccata var. bicolor</name>
    <dbReference type="NCBI Taxonomy" id="486041"/>
    <lineage>
        <taxon>Eukaryota</taxon>
        <taxon>Fungi</taxon>
        <taxon>Dikarya</taxon>
        <taxon>Basidiomycota</taxon>
        <taxon>Agaricomycotina</taxon>
        <taxon>Agaricomycetes</taxon>
        <taxon>Agaricomycetidae</taxon>
        <taxon>Agaricales</taxon>
        <taxon>Agaricineae</taxon>
        <taxon>Hydnangiaceae</taxon>
        <taxon>Laccaria</taxon>
    </lineage>
</organism>
<keyword evidence="1" id="KW-0175">Coiled coil</keyword>
<name>B0DWK1_LACBS</name>
<evidence type="ECO:0000313" key="3">
    <source>
        <dbReference type="Proteomes" id="UP000001194"/>
    </source>
</evidence>
<dbReference type="OrthoDB" id="3253362at2759"/>
<protein>
    <submittedName>
        <fullName evidence="2">Predicted protein</fullName>
    </submittedName>
</protein>
<dbReference type="KEGG" id="lbc:LACBIDRAFT_333628"/>
<gene>
    <name evidence="2" type="ORF">LACBIDRAFT_333628</name>
</gene>
<feature type="coiled-coil region" evidence="1">
    <location>
        <begin position="179"/>
        <end position="206"/>
    </location>
</feature>
<accession>B0DWK1</accession>
<reference evidence="2 3" key="1">
    <citation type="journal article" date="2008" name="Nature">
        <title>The genome of Laccaria bicolor provides insights into mycorrhizal symbiosis.</title>
        <authorList>
            <person name="Martin F."/>
            <person name="Aerts A."/>
            <person name="Ahren D."/>
            <person name="Brun A."/>
            <person name="Danchin E.G.J."/>
            <person name="Duchaussoy F."/>
            <person name="Gibon J."/>
            <person name="Kohler A."/>
            <person name="Lindquist E."/>
            <person name="Pereda V."/>
            <person name="Salamov A."/>
            <person name="Shapiro H.J."/>
            <person name="Wuyts J."/>
            <person name="Blaudez D."/>
            <person name="Buee M."/>
            <person name="Brokstein P."/>
            <person name="Canbaeck B."/>
            <person name="Cohen D."/>
            <person name="Courty P.E."/>
            <person name="Coutinho P.M."/>
            <person name="Delaruelle C."/>
            <person name="Detter J.C."/>
            <person name="Deveau A."/>
            <person name="DiFazio S."/>
            <person name="Duplessis S."/>
            <person name="Fraissinet-Tachet L."/>
            <person name="Lucic E."/>
            <person name="Frey-Klett P."/>
            <person name="Fourrey C."/>
            <person name="Feussner I."/>
            <person name="Gay G."/>
            <person name="Grimwood J."/>
            <person name="Hoegger P.J."/>
            <person name="Jain P."/>
            <person name="Kilaru S."/>
            <person name="Labbe J."/>
            <person name="Lin Y.C."/>
            <person name="Legue V."/>
            <person name="Le Tacon F."/>
            <person name="Marmeisse R."/>
            <person name="Melayah D."/>
            <person name="Montanini B."/>
            <person name="Muratet M."/>
            <person name="Nehls U."/>
            <person name="Niculita-Hirzel H."/>
            <person name="Oudot-Le Secq M.P."/>
            <person name="Peter M."/>
            <person name="Quesneville H."/>
            <person name="Rajashekar B."/>
            <person name="Reich M."/>
            <person name="Rouhier N."/>
            <person name="Schmutz J."/>
            <person name="Yin T."/>
            <person name="Chalot M."/>
            <person name="Henrissat B."/>
            <person name="Kuees U."/>
            <person name="Lucas S."/>
            <person name="Van de Peer Y."/>
            <person name="Podila G.K."/>
            <person name="Polle A."/>
            <person name="Pukkila P.J."/>
            <person name="Richardson P.M."/>
            <person name="Rouze P."/>
            <person name="Sanders I.R."/>
            <person name="Stajich J.E."/>
            <person name="Tunlid A."/>
            <person name="Tuskan G."/>
            <person name="Grigoriev I.V."/>
        </authorList>
    </citation>
    <scope>NUCLEOTIDE SEQUENCE [LARGE SCALE GENOMIC DNA]</scope>
    <source>
        <strain evidence="3">S238N-H82 / ATCC MYA-4686</strain>
    </source>
</reference>
<keyword evidence="3" id="KW-1185">Reference proteome</keyword>
<dbReference type="InterPro" id="IPR032675">
    <property type="entry name" value="LRR_dom_sf"/>
</dbReference>
<dbReference type="EMBL" id="DS547143">
    <property type="protein sequence ID" value="EDR01060.1"/>
    <property type="molecule type" value="Genomic_DNA"/>
</dbReference>
<evidence type="ECO:0000256" key="1">
    <source>
        <dbReference type="SAM" id="Coils"/>
    </source>
</evidence>
<dbReference type="Gene3D" id="3.80.10.10">
    <property type="entry name" value="Ribonuclease Inhibitor"/>
    <property type="match status" value="1"/>
</dbReference>
<dbReference type="RefSeq" id="XP_001888279.1">
    <property type="nucleotide sequence ID" value="XM_001888244.1"/>
</dbReference>
<dbReference type="HOGENOM" id="CLU_282852_0_0_1"/>
<sequence length="1103" mass="124683">MLEDDKEKRINVHLFTTTIGPNDAFFAMNVEFQQEAYLEYVVLAKQDEEGMIWHLYPDEEPHPALDGNRQGSPHRESFHVALLKRTTHFPVTSIATSSGYFGGRLPQPFPSVSDFVEYHQQFLGHDIPLCLVENMLAALPLDVAMCFVHGGFFPNNFLLLTIIDWRSLLDQTSRLERIATHHNQILAELETEMAIAQEALKTMMEQRNDTHALLAPLSSTVDAGEALFDNVDEQMVDVECDLYSLQGGSEKQISSASITDHSETLYEVKPEIEEGQLELRRPLKQRKDISEQLDHHRDLLSPIRKASDRHFLQSPTYVSPSVLTGVCVAWKNIALGMHELWSFILVEIRKGKFYPDKHTVERWIERSGSSALSFSIEERDSSFHAGVDQIPPTIPHDNTNSEHPAGSPVASMLDPFSPHYSRWQRVRLRYSDASPGTVVTALPLPINTTYPLLEEVYLDKGYWWAQEDLDCIKSMMVSAPRLHSVTWLSEKSYKMLAFPWKQLTHFLQGPIATMNEGLRVLAICPHLKSLELTLFLPMFPIDDDDDPFVHNTLERLHLRTAGNLAVLFDKVTLPALKDLSLSELHGASPNPPVQLGRWPQSQFLPFLLRSGCTIKQFIIQEWDISAEEIAECLVHLQISKSLDSLSITEYHQKHLCMTDEVLRRLTYTPSVISSKNVLCHGDDQLAEDTPLETICPNLTTIRMWGCISAQDGKVADMVESRWLSRTEGCPIVQLRTAAIGVFADACHTEDWTRLEALNVDSTYVSCASTFHLPINTELKSQSDSIREGRYTQATNCYWPVAASWTISIEERDPFLRSSRAGIDYTLPTILTAEPESEDPTDSVVSSMLEVFITHHSRWQKVRIRYKDAWSEKTGFASLPKDTSFPLLEELYLEKSYWLEQDDVDRITSTMLSAPRLHSVSWLSQKPFTTLTFPWAQLTHFWLGHIISMTEGLRIITCCPQLTSLELTLILPVQVTITNGSDPIVHNNLQCLHLGTTGDLGILFDKLTLPALSDLSLSEVHGSFPNITPVHISHWPQSQFLAFLLRSVCTVKHLIIQECDISAEEMLECLAHPQISTSSSKAFMRDGGGVEAVDVYHLRRKGSA</sequence>
<evidence type="ECO:0000313" key="2">
    <source>
        <dbReference type="EMBL" id="EDR01060.1"/>
    </source>
</evidence>
<dbReference type="AlphaFoldDB" id="B0DWK1"/>
<dbReference type="Proteomes" id="UP000001194">
    <property type="component" value="Unassembled WGS sequence"/>
</dbReference>
<dbReference type="GeneID" id="6083918"/>
<proteinExistence type="predicted"/>
<dbReference type="InParanoid" id="B0DWK1"/>